<dbReference type="AlphaFoldDB" id="A0A1W2CUC8"/>
<dbReference type="InterPro" id="IPR052736">
    <property type="entry name" value="Stf3_sulfotransferase"/>
</dbReference>
<dbReference type="Pfam" id="PF13469">
    <property type="entry name" value="Sulfotransfer_3"/>
    <property type="match status" value="1"/>
</dbReference>
<dbReference type="GO" id="GO:0016740">
    <property type="term" value="F:transferase activity"/>
    <property type="evidence" value="ECO:0007669"/>
    <property type="project" value="UniProtKB-KW"/>
</dbReference>
<dbReference type="Gene3D" id="3.40.50.300">
    <property type="entry name" value="P-loop containing nucleotide triphosphate hydrolases"/>
    <property type="match status" value="1"/>
</dbReference>
<dbReference type="Proteomes" id="UP000192418">
    <property type="component" value="Unassembled WGS sequence"/>
</dbReference>
<dbReference type="PANTHER" id="PTHR36451:SF1">
    <property type="entry name" value="OMEGA-HYDROXY-BETA-DIHYDROMENAQUINONE-9 SULFOTRANSFERASE STF3"/>
    <property type="match status" value="1"/>
</dbReference>
<organism evidence="1 2">
    <name type="scientific">Desulfocicer vacuolatum DSM 3385</name>
    <dbReference type="NCBI Taxonomy" id="1121400"/>
    <lineage>
        <taxon>Bacteria</taxon>
        <taxon>Pseudomonadati</taxon>
        <taxon>Thermodesulfobacteriota</taxon>
        <taxon>Desulfobacteria</taxon>
        <taxon>Desulfobacterales</taxon>
        <taxon>Desulfobacteraceae</taxon>
        <taxon>Desulfocicer</taxon>
    </lineage>
</organism>
<dbReference type="RefSeq" id="WP_170923817.1">
    <property type="nucleotide sequence ID" value="NZ_FWXY01000013.1"/>
</dbReference>
<evidence type="ECO:0000313" key="1">
    <source>
        <dbReference type="EMBL" id="SMC88839.1"/>
    </source>
</evidence>
<evidence type="ECO:0000313" key="2">
    <source>
        <dbReference type="Proteomes" id="UP000192418"/>
    </source>
</evidence>
<keyword evidence="2" id="KW-1185">Reference proteome</keyword>
<name>A0A1W2CUC8_9BACT</name>
<dbReference type="InterPro" id="IPR027417">
    <property type="entry name" value="P-loop_NTPase"/>
</dbReference>
<dbReference type="PANTHER" id="PTHR36451">
    <property type="entry name" value="PAPS-DEPENDENT SULFOTRANSFERASE STF3"/>
    <property type="match status" value="1"/>
</dbReference>
<proteinExistence type="predicted"/>
<gene>
    <name evidence="1" type="ORF">SAMN02746065_113129</name>
</gene>
<dbReference type="SUPFAM" id="SSF52540">
    <property type="entry name" value="P-loop containing nucleoside triphosphate hydrolases"/>
    <property type="match status" value="1"/>
</dbReference>
<dbReference type="EMBL" id="FWXY01000013">
    <property type="protein sequence ID" value="SMC88839.1"/>
    <property type="molecule type" value="Genomic_DNA"/>
</dbReference>
<protein>
    <submittedName>
        <fullName evidence="1">Sulfotransferase family protein</fullName>
    </submittedName>
</protein>
<dbReference type="STRING" id="1121400.SAMN02746065_113129"/>
<accession>A0A1W2CUC8</accession>
<keyword evidence="1" id="KW-0808">Transferase</keyword>
<sequence length="388" mass="43969">MGIKLVSQPFIENAVKTSGLEDFGGDTFEQGLEVLINSLNNDLDLAEGTAGYFQQMITQILVNRLQVTQLIKDHPEIQDEEIKAPIIIVGLPRTGTTITQTLMALDPLSRFLRNFESAGAICPPPPLLPHVPDPRIQSSYDAMEGLFSMGPELRGINGINFMALGTAECQNLMAHEFVHAGWSAGSSLFGHGTWVGECDMTQAYDWHKRLLQVFQWKLPNEHWVLKAPIHLFGLEPLLKTYPDARIIFTHRDPFEAMVSGVSLVSRWTQLTTGQVNIPAIADWYPALWAKGLERAVEVREKLREEQVFDVFHTDLSQDPIGSMKKIYKHFNIPFSRTVQKRMQVWLRDNPRSKFGSHFCNASELGMEPDLEKERFDFYLNRFNLTGGK</sequence>
<reference evidence="1 2" key="1">
    <citation type="submission" date="2017-04" db="EMBL/GenBank/DDBJ databases">
        <authorList>
            <person name="Afonso C.L."/>
            <person name="Miller P.J."/>
            <person name="Scott M.A."/>
            <person name="Spackman E."/>
            <person name="Goraichik I."/>
            <person name="Dimitrov K.M."/>
            <person name="Suarez D.L."/>
            <person name="Swayne D.E."/>
        </authorList>
    </citation>
    <scope>NUCLEOTIDE SEQUENCE [LARGE SCALE GENOMIC DNA]</scope>
    <source>
        <strain evidence="1 2">DSM 3385</strain>
    </source>
</reference>